<keyword evidence="2" id="KW-1185">Reference proteome</keyword>
<dbReference type="RefSeq" id="WP_036535204.1">
    <property type="nucleotide sequence ID" value="NZ_JJML01000042.1"/>
</dbReference>
<proteinExistence type="predicted"/>
<accession>A0A098TJ09</accession>
<evidence type="ECO:0000313" key="2">
    <source>
        <dbReference type="Proteomes" id="UP000030170"/>
    </source>
</evidence>
<comment type="caution">
    <text evidence="1">The sequence shown here is derived from an EMBL/GenBank/DDBJ whole genome shotgun (WGS) entry which is preliminary data.</text>
</comment>
<gene>
    <name evidence="1" type="ORF">DO97_13775</name>
</gene>
<name>A0A098TJ09_9CYAN</name>
<protein>
    <submittedName>
        <fullName evidence="1">Uncharacterized protein</fullName>
    </submittedName>
</protein>
<dbReference type="OrthoDB" id="515521at2"/>
<dbReference type="Proteomes" id="UP000030170">
    <property type="component" value="Unassembled WGS sequence"/>
</dbReference>
<dbReference type="STRING" id="1497020.DO97_13775"/>
<reference evidence="1 2" key="1">
    <citation type="journal article" date="2014" name="Mol. Ecol.">
        <title>Evolution of Synechococcus.</title>
        <authorList>
            <person name="Dvorak P."/>
            <person name="Casamatta D."/>
            <person name="Hasler P."/>
            <person name="Poulickova A."/>
            <person name="Ondrej V."/>
            <person name="Sanges R."/>
        </authorList>
    </citation>
    <scope>NUCLEOTIDE SEQUENCE [LARGE SCALE GENOMIC DNA]</scope>
    <source>
        <strain evidence="1 2">CAUP A 1101</strain>
    </source>
</reference>
<evidence type="ECO:0000313" key="1">
    <source>
        <dbReference type="EMBL" id="KGF71972.1"/>
    </source>
</evidence>
<dbReference type="AlphaFoldDB" id="A0A098TJ09"/>
<dbReference type="EMBL" id="JJML01000042">
    <property type="protein sequence ID" value="KGF71972.1"/>
    <property type="molecule type" value="Genomic_DNA"/>
</dbReference>
<sequence length="65" mass="7340">MLIILMDKQLLLPHPICQGCPLADQSGQPRWHHGQLGCGRALGRLSEQLPQQYECQMGFRIANIE</sequence>
<organism evidence="1 2">
    <name type="scientific">Neosynechococcus sphagnicola sy1</name>
    <dbReference type="NCBI Taxonomy" id="1497020"/>
    <lineage>
        <taxon>Bacteria</taxon>
        <taxon>Bacillati</taxon>
        <taxon>Cyanobacteriota</taxon>
        <taxon>Cyanophyceae</taxon>
        <taxon>Neosynechococcales</taxon>
        <taxon>Neosynechococcaceae</taxon>
        <taxon>Neosynechococcus</taxon>
    </lineage>
</organism>